<dbReference type="SUPFAM" id="SSF52317">
    <property type="entry name" value="Class I glutamine amidotransferase-like"/>
    <property type="match status" value="1"/>
</dbReference>
<gene>
    <name evidence="1" type="ORF">A6A03_07300</name>
</gene>
<keyword evidence="2" id="KW-1185">Reference proteome</keyword>
<dbReference type="PROSITE" id="PS51318">
    <property type="entry name" value="TAT"/>
    <property type="match status" value="1"/>
</dbReference>
<dbReference type="Gene3D" id="3.40.50.880">
    <property type="match status" value="1"/>
</dbReference>
<evidence type="ECO:0000313" key="2">
    <source>
        <dbReference type="Proteomes" id="UP000078287"/>
    </source>
</evidence>
<reference evidence="1 2" key="1">
    <citation type="submission" date="2016-04" db="EMBL/GenBank/DDBJ databases">
        <title>Chloroflexus islandicus sp. nov., a thermophilic filamentous anoxygenic phototrophic bacterium from geyser Strokkur (Iceland).</title>
        <authorList>
            <person name="Gaisin V.A."/>
            <person name="Kalashnikov A.M."/>
            <person name="Sukhacheva M.V."/>
            <person name="Grouzdev D.S."/>
            <person name="Ivanov T.M."/>
            <person name="Kuznetsov B."/>
            <person name="Gorlenko V.M."/>
        </authorList>
    </citation>
    <scope>NUCLEOTIDE SEQUENCE [LARGE SCALE GENOMIC DNA]</scope>
    <source>
        <strain evidence="2">isl-2</strain>
    </source>
</reference>
<organism evidence="1 2">
    <name type="scientific">Chloroflexus islandicus</name>
    <dbReference type="NCBI Taxonomy" id="1707952"/>
    <lineage>
        <taxon>Bacteria</taxon>
        <taxon>Bacillati</taxon>
        <taxon>Chloroflexota</taxon>
        <taxon>Chloroflexia</taxon>
        <taxon>Chloroflexales</taxon>
        <taxon>Chloroflexineae</taxon>
        <taxon>Chloroflexaceae</taxon>
        <taxon>Chloroflexus</taxon>
    </lineage>
</organism>
<dbReference type="EMBL" id="LWQS01000030">
    <property type="protein sequence ID" value="OAN48573.1"/>
    <property type="molecule type" value="Genomic_DNA"/>
</dbReference>
<dbReference type="AlphaFoldDB" id="A0A178MJ43"/>
<protein>
    <submittedName>
        <fullName evidence="1">Uncharacterized protein</fullName>
    </submittedName>
</protein>
<proteinExistence type="predicted"/>
<name>A0A178MJ43_9CHLR</name>
<dbReference type="InterPro" id="IPR006311">
    <property type="entry name" value="TAT_signal"/>
</dbReference>
<comment type="caution">
    <text evidence="1">The sequence shown here is derived from an EMBL/GenBank/DDBJ whole genome shotgun (WGS) entry which is preliminary data.</text>
</comment>
<accession>A0A178MJ43</accession>
<dbReference type="OrthoDB" id="505641at2"/>
<evidence type="ECO:0000313" key="1">
    <source>
        <dbReference type="EMBL" id="OAN48573.1"/>
    </source>
</evidence>
<dbReference type="RefSeq" id="WP_066782730.1">
    <property type="nucleotide sequence ID" value="NZ_LWQS01000030.1"/>
</dbReference>
<dbReference type="InterPro" id="IPR029062">
    <property type="entry name" value="Class_I_gatase-like"/>
</dbReference>
<dbReference type="Proteomes" id="UP000078287">
    <property type="component" value="Unassembled WGS sequence"/>
</dbReference>
<sequence length="650" mass="70936">MHYLQRPVTRRAFLTSTLAAAGLGGIVAYGAEQWPLPAPTTLPSPPVSLAPANGFAPLALVADPAPHPDFTAYLGEILRAEGFLGLRQISLRQLDHPITAAVIVVGSAPLSLDSQGWLRQFVSAGGGLVAIRPDPALAEMLGVRYLGASQIDDTCYPAPATGIAGPLQIHTLYDRVELHGAEALATASNGDPLVTIHRFGQGTAALWTFDLAQTIALIRQGNPAWANQERDLMEGLRASDLFAGWINLERIAIPQADEHQRLLSRVIDEISPLPLPRLWYLPDNAPSAIIATGDAHGSRVSHIEQLLAIVERHDGTASIYYTPPPANASGRLARKLRWTLSRTPLIGSAIGGDDPLPGPHHVAAWRARGHEFGMHPYVEDGLEEGYYRYWSEFLKLGYGPLPPTVRTHRILWHGWVDNAVVQARYGIRMNLDHYHSGPAVRKPDGTWTMGYLNGSGLPLRFVAEDGTIIDVYQQATHLVDEHLMPVFQTGYEVGLDGATAANQTISQIAASIDRYPAALGLQCHVDPFLLGDPIAGEVARWLDTTLSYATSANVPIIAAERWLRFIEARNSSDLNHIEWNGQRLRGTITIPSAPLPLTVLLPEEHRNTRLRTIMLADGEPATQRRDIAGRSYRVIRLTSGQQQLIADYAS</sequence>
<dbReference type="STRING" id="1707952.A6A03_07300"/>